<dbReference type="NCBIfam" id="TIGR00738">
    <property type="entry name" value="rrf2_super"/>
    <property type="match status" value="1"/>
</dbReference>
<dbReference type="RefSeq" id="WP_133213584.1">
    <property type="nucleotide sequence ID" value="NZ_SMSE01000003.1"/>
</dbReference>
<dbReference type="PANTHER" id="PTHR33221">
    <property type="entry name" value="WINGED HELIX-TURN-HELIX TRANSCRIPTIONAL REGULATOR, RRF2 FAMILY"/>
    <property type="match status" value="1"/>
</dbReference>
<dbReference type="SUPFAM" id="SSF46785">
    <property type="entry name" value="Winged helix' DNA-binding domain"/>
    <property type="match status" value="1"/>
</dbReference>
<comment type="caution">
    <text evidence="2">The sequence shown here is derived from an EMBL/GenBank/DDBJ whole genome shotgun (WGS) entry which is preliminary data.</text>
</comment>
<evidence type="ECO:0000313" key="3">
    <source>
        <dbReference type="Proteomes" id="UP000295554"/>
    </source>
</evidence>
<dbReference type="InterPro" id="IPR036388">
    <property type="entry name" value="WH-like_DNA-bd_sf"/>
</dbReference>
<accession>A0A4R5LPY6</accession>
<dbReference type="InterPro" id="IPR036390">
    <property type="entry name" value="WH_DNA-bd_sf"/>
</dbReference>
<keyword evidence="3" id="KW-1185">Reference proteome</keyword>
<dbReference type="Proteomes" id="UP000295554">
    <property type="component" value="Unassembled WGS sequence"/>
</dbReference>
<dbReference type="EMBL" id="SMSE01000003">
    <property type="protein sequence ID" value="TDG12622.1"/>
    <property type="molecule type" value="Genomic_DNA"/>
</dbReference>
<keyword evidence="1" id="KW-0238">DNA-binding</keyword>
<gene>
    <name evidence="2" type="ORF">E2F43_13610</name>
</gene>
<sequence length="145" mass="15956">MRLTTFTDYSIRVLAFVATKDEGKSTIQEIAHRYGISRNHLMKVVQELHQKGYLVATRGKNGGLSLSRPPEEINLGALVRDVEKDFNLAECLGANNSCVITPVCGLRPVLASALDAFFNVLDQHTLADIFRGTDKASLAQLLRIS</sequence>
<proteinExistence type="predicted"/>
<dbReference type="GO" id="GO:0003677">
    <property type="term" value="F:DNA binding"/>
    <property type="evidence" value="ECO:0007669"/>
    <property type="project" value="UniProtKB-KW"/>
</dbReference>
<dbReference type="GO" id="GO:0005829">
    <property type="term" value="C:cytosol"/>
    <property type="evidence" value="ECO:0007669"/>
    <property type="project" value="TreeGrafter"/>
</dbReference>
<name>A0A4R5LPY6_9GAMM</name>
<protein>
    <submittedName>
        <fullName evidence="2">Rrf2 family transcriptional regulator</fullName>
    </submittedName>
</protein>
<dbReference type="PROSITE" id="PS51197">
    <property type="entry name" value="HTH_RRF2_2"/>
    <property type="match status" value="1"/>
</dbReference>
<dbReference type="OrthoDB" id="9795923at2"/>
<dbReference type="AlphaFoldDB" id="A0A4R5LPY6"/>
<evidence type="ECO:0000313" key="2">
    <source>
        <dbReference type="EMBL" id="TDG12622.1"/>
    </source>
</evidence>
<dbReference type="InterPro" id="IPR000944">
    <property type="entry name" value="Tscrpt_reg_Rrf2"/>
</dbReference>
<dbReference type="GO" id="GO:0003700">
    <property type="term" value="F:DNA-binding transcription factor activity"/>
    <property type="evidence" value="ECO:0007669"/>
    <property type="project" value="TreeGrafter"/>
</dbReference>
<evidence type="ECO:0000256" key="1">
    <source>
        <dbReference type="ARBA" id="ARBA00023125"/>
    </source>
</evidence>
<dbReference type="PANTHER" id="PTHR33221:SF4">
    <property type="entry name" value="HTH-TYPE TRANSCRIPTIONAL REPRESSOR NSRR"/>
    <property type="match status" value="1"/>
</dbReference>
<reference evidence="2 3" key="1">
    <citation type="submission" date="2019-03" db="EMBL/GenBank/DDBJ databases">
        <title>Seongchinamella monodicae gen. nov., sp. nov., a novel member of the Gammaproteobacteria isolated from a tidal mudflat of beach.</title>
        <authorList>
            <person name="Yang H.G."/>
            <person name="Kang J.W."/>
            <person name="Lee S.D."/>
        </authorList>
    </citation>
    <scope>NUCLEOTIDE SEQUENCE [LARGE SCALE GENOMIC DNA]</scope>
    <source>
        <strain evidence="2 3">GH4-78</strain>
    </source>
</reference>
<dbReference type="Gene3D" id="1.10.10.10">
    <property type="entry name" value="Winged helix-like DNA-binding domain superfamily/Winged helix DNA-binding domain"/>
    <property type="match status" value="1"/>
</dbReference>
<organism evidence="2 3">
    <name type="scientific">Seongchinamella unica</name>
    <dbReference type="NCBI Taxonomy" id="2547392"/>
    <lineage>
        <taxon>Bacteria</taxon>
        <taxon>Pseudomonadati</taxon>
        <taxon>Pseudomonadota</taxon>
        <taxon>Gammaproteobacteria</taxon>
        <taxon>Cellvibrionales</taxon>
        <taxon>Halieaceae</taxon>
        <taxon>Seongchinamella</taxon>
    </lineage>
</organism>
<dbReference type="Pfam" id="PF02082">
    <property type="entry name" value="Rrf2"/>
    <property type="match status" value="1"/>
</dbReference>